<dbReference type="RefSeq" id="WP_039137631.1">
    <property type="nucleotide sequence ID" value="NZ_JSVC01000005.1"/>
</dbReference>
<proteinExistence type="predicted"/>
<protein>
    <submittedName>
        <fullName evidence="3">Peptidase M1</fullName>
    </submittedName>
</protein>
<feature type="region of interest" description="Disordered" evidence="1">
    <location>
        <begin position="404"/>
        <end position="429"/>
    </location>
</feature>
<evidence type="ECO:0000256" key="2">
    <source>
        <dbReference type="SAM" id="SignalP"/>
    </source>
</evidence>
<dbReference type="CDD" id="cd09604">
    <property type="entry name" value="M1_APN_like"/>
    <property type="match status" value="1"/>
</dbReference>
<comment type="caution">
    <text evidence="3">The sequence shown here is derived from an EMBL/GenBank/DDBJ whole genome shotgun (WGS) entry which is preliminary data.</text>
</comment>
<gene>
    <name evidence="3" type="ORF">OI18_04670</name>
</gene>
<keyword evidence="4" id="KW-1185">Reference proteome</keyword>
<dbReference type="EMBL" id="JSVC01000005">
    <property type="protein sequence ID" value="KIC95562.1"/>
    <property type="molecule type" value="Genomic_DNA"/>
</dbReference>
<feature type="compositionally biased region" description="Polar residues" evidence="1">
    <location>
        <begin position="404"/>
        <end position="413"/>
    </location>
</feature>
<feature type="signal peptide" evidence="2">
    <location>
        <begin position="1"/>
        <end position="21"/>
    </location>
</feature>
<reference evidence="3 4" key="1">
    <citation type="submission" date="2014-11" db="EMBL/GenBank/DDBJ databases">
        <title>Genome sequence of Flavihumibacter solisilvae 3-3.</title>
        <authorList>
            <person name="Zhou G."/>
            <person name="Li M."/>
            <person name="Wang G."/>
        </authorList>
    </citation>
    <scope>NUCLEOTIDE SEQUENCE [LARGE SCALE GENOMIC DNA]</scope>
    <source>
        <strain evidence="3 4">3-3</strain>
    </source>
</reference>
<dbReference type="Gene3D" id="1.10.390.10">
    <property type="entry name" value="Neutral Protease Domain 2"/>
    <property type="match status" value="1"/>
</dbReference>
<dbReference type="STRING" id="1349421.OI18_04670"/>
<evidence type="ECO:0000256" key="1">
    <source>
        <dbReference type="SAM" id="MobiDB-lite"/>
    </source>
</evidence>
<dbReference type="OrthoDB" id="9814383at2"/>
<evidence type="ECO:0000313" key="4">
    <source>
        <dbReference type="Proteomes" id="UP000031408"/>
    </source>
</evidence>
<sequence>MKIKLSWLLFSFLFSISLSYAQPDRWQQRVKYKMDIDVDVTSNRFTGKQQLEYTNNSPDTLHKVFYHLYWNAFQPNSMMDVRSRELGKVAINNRPDWDGRVRDRIQNLKPDEIGYQKILSLKMNGVSQQFTVKETILEVVLKKPIAPKSKVVFNMEFESQVPLQVRRAGRDNPNTGVRYSMSQWYPKLCEYDYEGWHPTPYVAREFYGVWGDFDVKISIDKNYVLGGTGYLQNPQSIGFGYEAKGTKVTLPAGNKLTWHFVAPEVHDFVWAADPEFRHIVRQVPGGPAIHVLYNYKENDAKNDEAWTKIADAAVQVLPFIEKKFGKYPYKQYSFIHGGDGGMEYPMATLISGPSIGTAFHEWMHTWYQMLMGTNESLYAWMDEGFTSFGESLVSQYYRNLNTGNAVTQSSTGTGPRRDSNVQPQENPHSDAYAGYFALVRSGREEPMTTHADHFESNFGYSIAAYSKGEVFLEQLGYIVGAQVRDQILVDYYNKWKFKHPNVNDFIRVAEQKSDMKLDWYREYWVNTTKTIDYGIDSLYEQSGTTKIRLKRTGKVPMPIDLVVTFKDGTRELHYVPMYLMFGEKPAESDSIRRTTYEAWKWTHPTYEISTSHKLQDIIKVEIDPSGRLADVNKKDNTLELTW</sequence>
<name>A0A0C1L613_9BACT</name>
<evidence type="ECO:0000313" key="3">
    <source>
        <dbReference type="EMBL" id="KIC95562.1"/>
    </source>
</evidence>
<keyword evidence="2" id="KW-0732">Signal</keyword>
<dbReference type="SUPFAM" id="SSF55486">
    <property type="entry name" value="Metalloproteases ('zincins'), catalytic domain"/>
    <property type="match status" value="1"/>
</dbReference>
<dbReference type="InterPro" id="IPR027268">
    <property type="entry name" value="Peptidase_M4/M1_CTD_sf"/>
</dbReference>
<dbReference type="Proteomes" id="UP000031408">
    <property type="component" value="Unassembled WGS sequence"/>
</dbReference>
<organism evidence="3 4">
    <name type="scientific">Flavihumibacter solisilvae</name>
    <dbReference type="NCBI Taxonomy" id="1349421"/>
    <lineage>
        <taxon>Bacteria</taxon>
        <taxon>Pseudomonadati</taxon>
        <taxon>Bacteroidota</taxon>
        <taxon>Chitinophagia</taxon>
        <taxon>Chitinophagales</taxon>
        <taxon>Chitinophagaceae</taxon>
        <taxon>Flavihumibacter</taxon>
    </lineage>
</organism>
<feature type="chain" id="PRO_5002134771" evidence="2">
    <location>
        <begin position="22"/>
        <end position="642"/>
    </location>
</feature>
<dbReference type="AlphaFoldDB" id="A0A0C1L613"/>
<accession>A0A0C1L613</accession>